<proteinExistence type="predicted"/>
<accession>A0AAV7J8V5</accession>
<keyword evidence="1" id="KW-0175">Coiled coil</keyword>
<evidence type="ECO:0000313" key="2">
    <source>
        <dbReference type="EMBL" id="KAH0567852.1"/>
    </source>
</evidence>
<feature type="coiled-coil region" evidence="1">
    <location>
        <begin position="90"/>
        <end position="131"/>
    </location>
</feature>
<protein>
    <submittedName>
        <fullName evidence="2">Uncharacterized protein</fullName>
    </submittedName>
</protein>
<sequence length="187" mass="20863">MFSALAMVASDWYGICIRSITDDNFAATGAVCEHCFHLTCVKVRCALRSRSYVVEFVADKCPIYPAVQSQVQSLPQSAVLEQINEKLGLIQDISNKVDGVIEKLDDLNEICKNLRKDYESLNKRVTAVEDASAAAFSEVLSNVETFKQLQDIEMRQLSLETEQLFDHLIISGIPELPTENLSSIVMN</sequence>
<dbReference type="Proteomes" id="UP000826195">
    <property type="component" value="Unassembled WGS sequence"/>
</dbReference>
<evidence type="ECO:0000313" key="3">
    <source>
        <dbReference type="Proteomes" id="UP000826195"/>
    </source>
</evidence>
<dbReference type="AlphaFoldDB" id="A0AAV7J8V5"/>
<organism evidence="2 3">
    <name type="scientific">Cotesia glomerata</name>
    <name type="common">Lepidopteran parasitic wasp</name>
    <name type="synonym">Apanteles glomeratus</name>
    <dbReference type="NCBI Taxonomy" id="32391"/>
    <lineage>
        <taxon>Eukaryota</taxon>
        <taxon>Metazoa</taxon>
        <taxon>Ecdysozoa</taxon>
        <taxon>Arthropoda</taxon>
        <taxon>Hexapoda</taxon>
        <taxon>Insecta</taxon>
        <taxon>Pterygota</taxon>
        <taxon>Neoptera</taxon>
        <taxon>Endopterygota</taxon>
        <taxon>Hymenoptera</taxon>
        <taxon>Apocrita</taxon>
        <taxon>Ichneumonoidea</taxon>
        <taxon>Braconidae</taxon>
        <taxon>Microgastrinae</taxon>
        <taxon>Cotesia</taxon>
    </lineage>
</organism>
<gene>
    <name evidence="2" type="ORF">KQX54_015070</name>
</gene>
<comment type="caution">
    <text evidence="2">The sequence shown here is derived from an EMBL/GenBank/DDBJ whole genome shotgun (WGS) entry which is preliminary data.</text>
</comment>
<keyword evidence="3" id="KW-1185">Reference proteome</keyword>
<dbReference type="EMBL" id="JAHXZJ010000001">
    <property type="protein sequence ID" value="KAH0567852.1"/>
    <property type="molecule type" value="Genomic_DNA"/>
</dbReference>
<name>A0AAV7J8V5_COTGL</name>
<reference evidence="2 3" key="1">
    <citation type="journal article" date="2021" name="J. Hered.">
        <title>A chromosome-level genome assembly of the parasitoid wasp, Cotesia glomerata (Hymenoptera: Braconidae).</title>
        <authorList>
            <person name="Pinto B.J."/>
            <person name="Weis J.J."/>
            <person name="Gamble T."/>
            <person name="Ode P.J."/>
            <person name="Paul R."/>
            <person name="Zaspel J.M."/>
        </authorList>
    </citation>
    <scope>NUCLEOTIDE SEQUENCE [LARGE SCALE GENOMIC DNA]</scope>
    <source>
        <strain evidence="2">CgM1</strain>
    </source>
</reference>
<evidence type="ECO:0000256" key="1">
    <source>
        <dbReference type="SAM" id="Coils"/>
    </source>
</evidence>